<dbReference type="InterPro" id="IPR019836">
    <property type="entry name" value="Verru/Chthon_D"/>
</dbReference>
<feature type="transmembrane region" description="Helical" evidence="1">
    <location>
        <begin position="21"/>
        <end position="41"/>
    </location>
</feature>
<accession>A0A146G690</accession>
<dbReference type="InterPro" id="IPR045584">
    <property type="entry name" value="Pilin-like"/>
</dbReference>
<dbReference type="NCBIfam" id="TIGR02532">
    <property type="entry name" value="IV_pilin_GFxxxE"/>
    <property type="match status" value="1"/>
</dbReference>
<evidence type="ECO:0000313" key="3">
    <source>
        <dbReference type="Proteomes" id="UP000076023"/>
    </source>
</evidence>
<dbReference type="EMBL" id="BDCO01000002">
    <property type="protein sequence ID" value="GAT32236.1"/>
    <property type="molecule type" value="Genomic_DNA"/>
</dbReference>
<dbReference type="OrthoDB" id="193973at2"/>
<keyword evidence="1" id="KW-1133">Transmembrane helix</keyword>
<protein>
    <submittedName>
        <fullName evidence="2">Verru_Chthon cassette protein D</fullName>
    </submittedName>
</protein>
<dbReference type="AlphaFoldDB" id="A0A146G690"/>
<proteinExistence type="predicted"/>
<dbReference type="SUPFAM" id="SSF54523">
    <property type="entry name" value="Pili subunits"/>
    <property type="match status" value="1"/>
</dbReference>
<comment type="caution">
    <text evidence="2">The sequence shown here is derived from an EMBL/GenBank/DDBJ whole genome shotgun (WGS) entry which is preliminary data.</text>
</comment>
<dbReference type="PROSITE" id="PS00409">
    <property type="entry name" value="PROKAR_NTER_METHYL"/>
    <property type="match status" value="1"/>
</dbReference>
<reference evidence="3" key="1">
    <citation type="journal article" date="2017" name="Genome Announc.">
        <title>Draft Genome Sequence of Terrimicrobium sacchariphilum NM-5T, a Facultative Anaerobic Soil Bacterium of the Class Spartobacteria.</title>
        <authorList>
            <person name="Qiu Y.L."/>
            <person name="Tourlousse D.M."/>
            <person name="Matsuura N."/>
            <person name="Ohashi A."/>
            <person name="Sekiguchi Y."/>
        </authorList>
    </citation>
    <scope>NUCLEOTIDE SEQUENCE [LARGE SCALE GENOMIC DNA]</scope>
    <source>
        <strain evidence="3">NM-5</strain>
    </source>
</reference>
<gene>
    <name evidence="2" type="ORF">TSACC_2634</name>
</gene>
<name>A0A146G690_TERSA</name>
<dbReference type="STRING" id="690879.TSACC_2634"/>
<dbReference type="InterPro" id="IPR012902">
    <property type="entry name" value="N_methyl_site"/>
</dbReference>
<dbReference type="InParanoid" id="A0A146G690"/>
<evidence type="ECO:0000256" key="1">
    <source>
        <dbReference type="SAM" id="Phobius"/>
    </source>
</evidence>
<dbReference type="Gene3D" id="3.30.700.10">
    <property type="entry name" value="Glycoprotein, Type 4 Pilin"/>
    <property type="match status" value="1"/>
</dbReference>
<dbReference type="Proteomes" id="UP000076023">
    <property type="component" value="Unassembled WGS sequence"/>
</dbReference>
<keyword evidence="1" id="KW-0472">Membrane</keyword>
<sequence length="224" mass="23554">MLSSPHMSSSLSKSAVFRRRAAGFTLIELLSVMAIISILAVTTLPAIRGTLDGVTISGAAGVVESELSYARQVAMSRNLPVEVRFYKHDDGNGLAWRAVASVIPSSVSGATGDEWLSRGKVLPGNVIADDAQEYSTLISLAGSASTNAGPWTATESASAPGILRGKSYVGFRFRPDGSINLPNGQPWCLTLRSSTSRQSGSAPADNYVSIVLDSLTGRTMSYQP</sequence>
<evidence type="ECO:0000313" key="2">
    <source>
        <dbReference type="EMBL" id="GAT32236.1"/>
    </source>
</evidence>
<dbReference type="NCBIfam" id="TIGR02596">
    <property type="entry name" value="Verru_Chthon cassette protein D"/>
    <property type="match status" value="1"/>
</dbReference>
<dbReference type="Pfam" id="PF07963">
    <property type="entry name" value="N_methyl"/>
    <property type="match status" value="1"/>
</dbReference>
<keyword evidence="3" id="KW-1185">Reference proteome</keyword>
<organism evidence="2 3">
    <name type="scientific">Terrimicrobium sacchariphilum</name>
    <dbReference type="NCBI Taxonomy" id="690879"/>
    <lineage>
        <taxon>Bacteria</taxon>
        <taxon>Pseudomonadati</taxon>
        <taxon>Verrucomicrobiota</taxon>
        <taxon>Terrimicrobiia</taxon>
        <taxon>Terrimicrobiales</taxon>
        <taxon>Terrimicrobiaceae</taxon>
        <taxon>Terrimicrobium</taxon>
    </lineage>
</organism>
<keyword evidence="1" id="KW-0812">Transmembrane</keyword>